<dbReference type="PROSITE" id="PS51186">
    <property type="entry name" value="GNAT"/>
    <property type="match status" value="1"/>
</dbReference>
<dbReference type="SUPFAM" id="SSF55729">
    <property type="entry name" value="Acyl-CoA N-acyltransferases (Nat)"/>
    <property type="match status" value="1"/>
</dbReference>
<dbReference type="Proteomes" id="UP000006201">
    <property type="component" value="Unassembled WGS sequence"/>
</dbReference>
<dbReference type="CDD" id="cd04301">
    <property type="entry name" value="NAT_SF"/>
    <property type="match status" value="1"/>
</dbReference>
<dbReference type="OrthoDB" id="6293260at2"/>
<dbReference type="PANTHER" id="PTHR43792:SF16">
    <property type="entry name" value="N-ACETYLTRANSFERASE DOMAIN-CONTAINING PROTEIN"/>
    <property type="match status" value="1"/>
</dbReference>
<dbReference type="PANTHER" id="PTHR43792">
    <property type="entry name" value="GNAT FAMILY, PUTATIVE (AFU_ORTHOLOGUE AFUA_3G00765)-RELATED-RELATED"/>
    <property type="match status" value="1"/>
</dbReference>
<protein>
    <submittedName>
        <fullName evidence="2">Ferrichrome-binding protein</fullName>
    </submittedName>
</protein>
<keyword evidence="3" id="KW-1185">Reference proteome</keyword>
<dbReference type="InterPro" id="IPR051531">
    <property type="entry name" value="N-acetyltransferase"/>
</dbReference>
<dbReference type="AlphaFoldDB" id="A4CB73"/>
<dbReference type="GO" id="GO:0016747">
    <property type="term" value="F:acyltransferase activity, transferring groups other than amino-acyl groups"/>
    <property type="evidence" value="ECO:0007669"/>
    <property type="project" value="InterPro"/>
</dbReference>
<dbReference type="InterPro" id="IPR016181">
    <property type="entry name" value="Acyl_CoA_acyltransferase"/>
</dbReference>
<evidence type="ECO:0000313" key="3">
    <source>
        <dbReference type="Proteomes" id="UP000006201"/>
    </source>
</evidence>
<accession>A4CB73</accession>
<comment type="caution">
    <text evidence="2">The sequence shown here is derived from an EMBL/GenBank/DDBJ whole genome shotgun (WGS) entry which is preliminary data.</text>
</comment>
<reference evidence="2 3" key="1">
    <citation type="submission" date="2006-02" db="EMBL/GenBank/DDBJ databases">
        <authorList>
            <person name="Moran M.A."/>
            <person name="Kjelleberg S."/>
            <person name="Egan S."/>
            <person name="Saunders N."/>
            <person name="Thomas T."/>
            <person name="Ferriera S."/>
            <person name="Johnson J."/>
            <person name="Kravitz S."/>
            <person name="Halpern A."/>
            <person name="Remington K."/>
            <person name="Beeson K."/>
            <person name="Tran B."/>
            <person name="Rogers Y.-H."/>
            <person name="Friedman R."/>
            <person name="Venter J.C."/>
        </authorList>
    </citation>
    <scope>NUCLEOTIDE SEQUENCE [LARGE SCALE GENOMIC DNA]</scope>
    <source>
        <strain evidence="2 3">D2</strain>
    </source>
</reference>
<dbReference type="Pfam" id="PF13302">
    <property type="entry name" value="Acetyltransf_3"/>
    <property type="match status" value="1"/>
</dbReference>
<dbReference type="InterPro" id="IPR000182">
    <property type="entry name" value="GNAT_dom"/>
</dbReference>
<sequence length="183" mass="20584">MADMTTNDISSDNSLFTSEHLSVYSCASIFLENQTFMVEKVVELLTPQVVKALPIGWQGIETPKQALNWLNDRFNESNLLAIKLKQSHEIIGFVFIHKTEENVSPASFNIGYLIGEKYWGKGYASEVLTALVNYYKNQAKASILLAGVETDNIASIKVLEKCGFEISKSKMAQECNLFYELRL</sequence>
<dbReference type="eggNOG" id="COG1670">
    <property type="taxonomic scope" value="Bacteria"/>
</dbReference>
<gene>
    <name evidence="2" type="ORF">PTD2_17350</name>
</gene>
<dbReference type="EMBL" id="AAOH01000005">
    <property type="protein sequence ID" value="EAR27610.1"/>
    <property type="molecule type" value="Genomic_DNA"/>
</dbReference>
<organism evidence="2 3">
    <name type="scientific">Pseudoalteromonas tunicata D2</name>
    <dbReference type="NCBI Taxonomy" id="87626"/>
    <lineage>
        <taxon>Bacteria</taxon>
        <taxon>Pseudomonadati</taxon>
        <taxon>Pseudomonadota</taxon>
        <taxon>Gammaproteobacteria</taxon>
        <taxon>Alteromonadales</taxon>
        <taxon>Pseudoalteromonadaceae</taxon>
        <taxon>Pseudoalteromonas</taxon>
    </lineage>
</organism>
<dbReference type="STRING" id="87626.PTD2_17350"/>
<dbReference type="Gene3D" id="3.40.630.30">
    <property type="match status" value="1"/>
</dbReference>
<dbReference type="HOGENOM" id="CLU_128690_0_0_6"/>
<name>A4CB73_9GAMM</name>
<proteinExistence type="predicted"/>
<evidence type="ECO:0000313" key="2">
    <source>
        <dbReference type="EMBL" id="EAR27610.1"/>
    </source>
</evidence>
<feature type="domain" description="N-acetyltransferase" evidence="1">
    <location>
        <begin position="36"/>
        <end position="183"/>
    </location>
</feature>
<evidence type="ECO:0000259" key="1">
    <source>
        <dbReference type="PROSITE" id="PS51186"/>
    </source>
</evidence>